<sequence length="66" mass="7251">MKAELSTGKDGQSDVFDCFLTKTWANVGNSPCGRRWLTQSTARPQDILTEAGAARIPRGLDRVSIR</sequence>
<dbReference type="AlphaFoldDB" id="A0A077MBK7"/>
<organism evidence="1 2">
    <name type="scientific">Nostocoides jenkinsii Ben 74</name>
    <dbReference type="NCBI Taxonomy" id="1193518"/>
    <lineage>
        <taxon>Bacteria</taxon>
        <taxon>Bacillati</taxon>
        <taxon>Actinomycetota</taxon>
        <taxon>Actinomycetes</taxon>
        <taxon>Micrococcales</taxon>
        <taxon>Intrasporangiaceae</taxon>
        <taxon>Nostocoides</taxon>
    </lineage>
</organism>
<dbReference type="Proteomes" id="UP000035720">
    <property type="component" value="Unassembled WGS sequence"/>
</dbReference>
<proteinExistence type="predicted"/>
<dbReference type="STRING" id="1193518.BN13_140030"/>
<reference evidence="1 2" key="1">
    <citation type="journal article" date="2013" name="ISME J.">
        <title>A metabolic model for members of the genus Tetrasphaera involved in enhanced biological phosphorus removal.</title>
        <authorList>
            <person name="Kristiansen R."/>
            <person name="Nguyen H.T.T."/>
            <person name="Saunders A.M."/>
            <person name="Nielsen J.L."/>
            <person name="Wimmer R."/>
            <person name="Le V.Q."/>
            <person name="McIlroy S.J."/>
            <person name="Petrovski S."/>
            <person name="Seviour R.J."/>
            <person name="Calteau A."/>
            <person name="Nielsen K.L."/>
            <person name="Nielsen P.H."/>
        </authorList>
    </citation>
    <scope>NUCLEOTIDE SEQUENCE [LARGE SCALE GENOMIC DNA]</scope>
    <source>
        <strain evidence="1 2">Ben 74</strain>
    </source>
</reference>
<comment type="caution">
    <text evidence="1">The sequence shown here is derived from an EMBL/GenBank/DDBJ whole genome shotgun (WGS) entry which is preliminary data.</text>
</comment>
<evidence type="ECO:0000313" key="2">
    <source>
        <dbReference type="Proteomes" id="UP000035720"/>
    </source>
</evidence>
<accession>A0A077MBK7</accession>
<evidence type="ECO:0000313" key="1">
    <source>
        <dbReference type="EMBL" id="CCI52038.1"/>
    </source>
</evidence>
<name>A0A077MBK7_9MICO</name>
<keyword evidence="2" id="KW-1185">Reference proteome</keyword>
<dbReference type="EMBL" id="CAJC01000046">
    <property type="protein sequence ID" value="CCI52038.1"/>
    <property type="molecule type" value="Genomic_DNA"/>
</dbReference>
<gene>
    <name evidence="1" type="ORF">BN13_140030</name>
</gene>
<protein>
    <submittedName>
        <fullName evidence="1">Uncharacterized protein</fullName>
    </submittedName>
</protein>